<dbReference type="Proteomes" id="UP000272729">
    <property type="component" value="Unassembled WGS sequence"/>
</dbReference>
<dbReference type="SUPFAM" id="SSF88946">
    <property type="entry name" value="Sigma2 domain of RNA polymerase sigma factors"/>
    <property type="match status" value="1"/>
</dbReference>
<dbReference type="InterPro" id="IPR036388">
    <property type="entry name" value="WH-like_DNA-bd_sf"/>
</dbReference>
<dbReference type="InterPro" id="IPR013325">
    <property type="entry name" value="RNA_pol_sigma_r2"/>
</dbReference>
<dbReference type="PROSITE" id="PS00715">
    <property type="entry name" value="SIGMA70_1"/>
    <property type="match status" value="1"/>
</dbReference>
<dbReference type="Pfam" id="PF04542">
    <property type="entry name" value="Sigma70_r2"/>
    <property type="match status" value="1"/>
</dbReference>
<dbReference type="FunFam" id="1.10.601.10:FF:000001">
    <property type="entry name" value="RNA polymerase sigma factor SigA"/>
    <property type="match status" value="1"/>
</dbReference>
<evidence type="ECO:0000256" key="6">
    <source>
        <dbReference type="RuleBase" id="RU362124"/>
    </source>
</evidence>
<keyword evidence="2 6" id="KW-0805">Transcription regulation</keyword>
<dbReference type="GO" id="GO:0016987">
    <property type="term" value="F:sigma factor activity"/>
    <property type="evidence" value="ECO:0007669"/>
    <property type="project" value="UniProtKB-KW"/>
</dbReference>
<evidence type="ECO:0000256" key="5">
    <source>
        <dbReference type="ARBA" id="ARBA00023163"/>
    </source>
</evidence>
<name>A0A495X217_9PSEU</name>
<dbReference type="InterPro" id="IPR007627">
    <property type="entry name" value="RNA_pol_sigma70_r2"/>
</dbReference>
<comment type="similarity">
    <text evidence="1 6">Belongs to the sigma-70 factor family.</text>
</comment>
<reference evidence="9 10" key="1">
    <citation type="submission" date="2018-10" db="EMBL/GenBank/DDBJ databases">
        <title>Sequencing the genomes of 1000 actinobacteria strains.</title>
        <authorList>
            <person name="Klenk H.-P."/>
        </authorList>
    </citation>
    <scope>NUCLEOTIDE SEQUENCE [LARGE SCALE GENOMIC DNA]</scope>
    <source>
        <strain evidence="9 10">DSM 43911</strain>
    </source>
</reference>
<evidence type="ECO:0000256" key="3">
    <source>
        <dbReference type="ARBA" id="ARBA00023082"/>
    </source>
</evidence>
<protein>
    <recommendedName>
        <fullName evidence="6">RNA polymerase sigma factor</fullName>
    </recommendedName>
</protein>
<feature type="domain" description="RNA polymerase sigma-70" evidence="7">
    <location>
        <begin position="110"/>
        <end position="123"/>
    </location>
</feature>
<dbReference type="Pfam" id="PF00140">
    <property type="entry name" value="Sigma70_r1_2"/>
    <property type="match status" value="1"/>
</dbReference>
<keyword evidence="10" id="KW-1185">Reference proteome</keyword>
<dbReference type="Gene3D" id="1.10.10.10">
    <property type="entry name" value="Winged helix-like DNA-binding domain superfamily/Winged helix DNA-binding domain"/>
    <property type="match status" value="2"/>
</dbReference>
<dbReference type="PANTHER" id="PTHR30603">
    <property type="entry name" value="RNA POLYMERASE SIGMA FACTOR RPO"/>
    <property type="match status" value="1"/>
</dbReference>
<dbReference type="InterPro" id="IPR014284">
    <property type="entry name" value="RNA_pol_sigma-70_dom"/>
</dbReference>
<dbReference type="Gene3D" id="1.10.601.10">
    <property type="entry name" value="RNA Polymerase Primary Sigma Factor"/>
    <property type="match status" value="2"/>
</dbReference>
<dbReference type="InterPro" id="IPR007630">
    <property type="entry name" value="RNA_pol_sigma70_r4"/>
</dbReference>
<evidence type="ECO:0000256" key="2">
    <source>
        <dbReference type="ARBA" id="ARBA00023015"/>
    </source>
</evidence>
<sequence>MTPHRRAEPAERDDEPDLVRQYLRQISATPLLDAAQEVALAKRIEAGVYAEELLRRGDLDRDGPHDDRRRDLEALVREGQAAMDHMIRANLRLVVSVAKKHYHRGLPLLDLVQEGNLGLMHAVEKFDYAKGYKFSTYATWWIRQAIERAIATHTRTVRLPVHVVEEIAKLGKLERKLHLALGRDPTVEDLAEAAGTTPERVAELRRIGREAISLDTPVGDDGETRVADLIQDTDVLSAPEVAEHRALAEELRALVDTLPPREALIITLRYGLHGGEPCTLQQVAERVGVTRERIRQLERQAMAALRAPERHEPLLAWAG</sequence>
<dbReference type="GO" id="GO:0003677">
    <property type="term" value="F:DNA binding"/>
    <property type="evidence" value="ECO:0007669"/>
    <property type="project" value="UniProtKB-KW"/>
</dbReference>
<dbReference type="AlphaFoldDB" id="A0A495X217"/>
<proteinExistence type="inferred from homology"/>
<feature type="domain" description="RNA polymerase sigma-70" evidence="8">
    <location>
        <begin position="279"/>
        <end position="305"/>
    </location>
</feature>
<comment type="function">
    <text evidence="6">Sigma factors are initiation factors that promote the attachment of RNA polymerase to specific initiation sites and are then released.</text>
</comment>
<dbReference type="NCBIfam" id="TIGR02937">
    <property type="entry name" value="sigma70-ECF"/>
    <property type="match status" value="1"/>
</dbReference>
<dbReference type="OrthoDB" id="9804285at2"/>
<dbReference type="Pfam" id="PF04539">
    <property type="entry name" value="Sigma70_r3"/>
    <property type="match status" value="1"/>
</dbReference>
<dbReference type="CDD" id="cd06171">
    <property type="entry name" value="Sigma70_r4"/>
    <property type="match status" value="1"/>
</dbReference>
<evidence type="ECO:0000259" key="8">
    <source>
        <dbReference type="PROSITE" id="PS00716"/>
    </source>
</evidence>
<dbReference type="EMBL" id="RBXR01000001">
    <property type="protein sequence ID" value="RKT68000.1"/>
    <property type="molecule type" value="Genomic_DNA"/>
</dbReference>
<comment type="caution">
    <text evidence="9">The sequence shown here is derived from an EMBL/GenBank/DDBJ whole genome shotgun (WGS) entry which is preliminary data.</text>
</comment>
<dbReference type="InterPro" id="IPR009042">
    <property type="entry name" value="RNA_pol_sigma70_r1_2"/>
</dbReference>
<dbReference type="PROSITE" id="PS00716">
    <property type="entry name" value="SIGMA70_2"/>
    <property type="match status" value="1"/>
</dbReference>
<dbReference type="SUPFAM" id="SSF88659">
    <property type="entry name" value="Sigma3 and sigma4 domains of RNA polymerase sigma factors"/>
    <property type="match status" value="2"/>
</dbReference>
<accession>A0A495X217</accession>
<dbReference type="RefSeq" id="WP_121218686.1">
    <property type="nucleotide sequence ID" value="NZ_JBIUBA010000013.1"/>
</dbReference>
<dbReference type="InterPro" id="IPR000943">
    <property type="entry name" value="RNA_pol_sigma70"/>
</dbReference>
<evidence type="ECO:0000313" key="9">
    <source>
        <dbReference type="EMBL" id="RKT68000.1"/>
    </source>
</evidence>
<dbReference type="InterPro" id="IPR050239">
    <property type="entry name" value="Sigma-70_RNA_pol_init_factors"/>
</dbReference>
<dbReference type="Pfam" id="PF04545">
    <property type="entry name" value="Sigma70_r4"/>
    <property type="match status" value="1"/>
</dbReference>
<evidence type="ECO:0000256" key="4">
    <source>
        <dbReference type="ARBA" id="ARBA00023125"/>
    </source>
</evidence>
<keyword evidence="3 6" id="KW-0731">Sigma factor</keyword>
<dbReference type="InterPro" id="IPR013324">
    <property type="entry name" value="RNA_pol_sigma_r3/r4-like"/>
</dbReference>
<dbReference type="PANTHER" id="PTHR30603:SF60">
    <property type="entry name" value="RNA POLYMERASE SIGMA FACTOR RPOD"/>
    <property type="match status" value="1"/>
</dbReference>
<keyword evidence="5 6" id="KW-0804">Transcription</keyword>
<evidence type="ECO:0000256" key="1">
    <source>
        <dbReference type="ARBA" id="ARBA00007788"/>
    </source>
</evidence>
<organism evidence="9 10">
    <name type="scientific">Saccharothrix variisporea</name>
    <dbReference type="NCBI Taxonomy" id="543527"/>
    <lineage>
        <taxon>Bacteria</taxon>
        <taxon>Bacillati</taxon>
        <taxon>Actinomycetota</taxon>
        <taxon>Actinomycetes</taxon>
        <taxon>Pseudonocardiales</taxon>
        <taxon>Pseudonocardiaceae</taxon>
        <taxon>Saccharothrix</taxon>
    </lineage>
</organism>
<dbReference type="GO" id="GO:0006352">
    <property type="term" value="P:DNA-templated transcription initiation"/>
    <property type="evidence" value="ECO:0007669"/>
    <property type="project" value="InterPro"/>
</dbReference>
<dbReference type="PRINTS" id="PR00046">
    <property type="entry name" value="SIGMA70FCT"/>
</dbReference>
<gene>
    <name evidence="9" type="ORF">DFJ66_1181</name>
</gene>
<evidence type="ECO:0000259" key="7">
    <source>
        <dbReference type="PROSITE" id="PS00715"/>
    </source>
</evidence>
<keyword evidence="4 6" id="KW-0238">DNA-binding</keyword>
<evidence type="ECO:0000313" key="10">
    <source>
        <dbReference type="Proteomes" id="UP000272729"/>
    </source>
</evidence>
<dbReference type="InterPro" id="IPR007624">
    <property type="entry name" value="RNA_pol_sigma70_r3"/>
</dbReference>